<dbReference type="STRING" id="78346.BRUM_1842"/>
<feature type="transmembrane region" description="Helical" evidence="2">
    <location>
        <begin position="122"/>
        <end position="139"/>
    </location>
</feature>
<protein>
    <recommendedName>
        <fullName evidence="5">DUF805 domain-containing protein</fullName>
    </recommendedName>
</protein>
<dbReference type="eggNOG" id="COG3152">
    <property type="taxonomic scope" value="Bacteria"/>
</dbReference>
<evidence type="ECO:0000256" key="1">
    <source>
        <dbReference type="SAM" id="MobiDB-lite"/>
    </source>
</evidence>
<keyword evidence="2" id="KW-0812">Transmembrane</keyword>
<reference evidence="3 4" key="1">
    <citation type="submission" date="2014-03" db="EMBL/GenBank/DDBJ databases">
        <title>Genomics of Bifidobacteria.</title>
        <authorList>
            <person name="Ventura M."/>
            <person name="Milani C."/>
            <person name="Lugli G.A."/>
        </authorList>
    </citation>
    <scope>NUCLEOTIDE SEQUENCE [LARGE SCALE GENOMIC DNA]</scope>
    <source>
        <strain evidence="3 4">LMG 21811</strain>
    </source>
</reference>
<name>A0A087D0C6_BIFRU</name>
<accession>A0A087D0C6</accession>
<proteinExistence type="predicted"/>
<dbReference type="GO" id="GO:0005886">
    <property type="term" value="C:plasma membrane"/>
    <property type="evidence" value="ECO:0007669"/>
    <property type="project" value="TreeGrafter"/>
</dbReference>
<dbReference type="PANTHER" id="PTHR34980:SF2">
    <property type="entry name" value="INNER MEMBRANE PROTEIN YHAH-RELATED"/>
    <property type="match status" value="1"/>
</dbReference>
<dbReference type="PANTHER" id="PTHR34980">
    <property type="entry name" value="INNER MEMBRANE PROTEIN-RELATED-RELATED"/>
    <property type="match status" value="1"/>
</dbReference>
<keyword evidence="4" id="KW-1185">Reference proteome</keyword>
<keyword evidence="2" id="KW-0472">Membrane</keyword>
<feature type="transmembrane region" description="Helical" evidence="2">
    <location>
        <begin position="145"/>
        <end position="163"/>
    </location>
</feature>
<dbReference type="Pfam" id="PF05656">
    <property type="entry name" value="DUF805"/>
    <property type="match status" value="1"/>
</dbReference>
<feature type="transmembrane region" description="Helical" evidence="2">
    <location>
        <begin position="228"/>
        <end position="250"/>
    </location>
</feature>
<dbReference type="InterPro" id="IPR008523">
    <property type="entry name" value="DUF805"/>
</dbReference>
<gene>
    <name evidence="3" type="ORF">BRUM_1842</name>
</gene>
<evidence type="ECO:0000313" key="4">
    <source>
        <dbReference type="Proteomes" id="UP000029078"/>
    </source>
</evidence>
<dbReference type="EMBL" id="JGZL01000009">
    <property type="protein sequence ID" value="KFI88976.1"/>
    <property type="molecule type" value="Genomic_DNA"/>
</dbReference>
<keyword evidence="2" id="KW-1133">Transmembrane helix</keyword>
<feature type="transmembrane region" description="Helical" evidence="2">
    <location>
        <begin position="184"/>
        <end position="208"/>
    </location>
</feature>
<evidence type="ECO:0008006" key="5">
    <source>
        <dbReference type="Google" id="ProtNLM"/>
    </source>
</evidence>
<feature type="region of interest" description="Disordered" evidence="1">
    <location>
        <begin position="1"/>
        <end position="85"/>
    </location>
</feature>
<organism evidence="3 4">
    <name type="scientific">Bifidobacterium ruminantium</name>
    <dbReference type="NCBI Taxonomy" id="78346"/>
    <lineage>
        <taxon>Bacteria</taxon>
        <taxon>Bacillati</taxon>
        <taxon>Actinomycetota</taxon>
        <taxon>Actinomycetes</taxon>
        <taxon>Bifidobacteriales</taxon>
        <taxon>Bifidobacteriaceae</taxon>
        <taxon>Bifidobacterium</taxon>
    </lineage>
</organism>
<evidence type="ECO:0000256" key="2">
    <source>
        <dbReference type="SAM" id="Phobius"/>
    </source>
</evidence>
<evidence type="ECO:0000313" key="3">
    <source>
        <dbReference type="EMBL" id="KFI88976.1"/>
    </source>
</evidence>
<comment type="caution">
    <text evidence="3">The sequence shown here is derived from an EMBL/GenBank/DDBJ whole genome shotgun (WGS) entry which is preliminary data.</text>
</comment>
<dbReference type="AlphaFoldDB" id="A0A087D0C6"/>
<sequence length="260" mass="28958">MSDYHNHPVPENPTSGDTAPGNPEDSSANPRIAYAQLPYGTARTQQPMYAARPVGRQPVGMPMQPPPQQRQRRESRFSYKTGVPPRRNGKWMPDQQCGFGNAIKRFFDGYAEFKGRSSRREFWLTMLPIAPITVLPFFFPPFGTLIGLLWSLFIAIPFLAVSTRRLHDANRSGWWLLLGHSGNIIAVAILSFIAVGMVFIGIGAIMIIPNEMKLDFHNPNTFAGQLLILLYASFGFSGVSLIIQACLYSLPSKPEGARFD</sequence>
<dbReference type="Proteomes" id="UP000029078">
    <property type="component" value="Unassembled WGS sequence"/>
</dbReference>